<keyword evidence="8 12" id="KW-0560">Oxidoreductase</keyword>
<keyword evidence="5 12" id="KW-0999">Mitochondrion inner membrane</keyword>
<dbReference type="NCBIfam" id="TIGR01988">
    <property type="entry name" value="Ubi-OHases"/>
    <property type="match status" value="1"/>
</dbReference>
<keyword evidence="10 12" id="KW-0496">Mitochondrion</keyword>
<feature type="domain" description="DUF4515" evidence="15">
    <location>
        <begin position="457"/>
        <end position="632"/>
    </location>
</feature>
<keyword evidence="9 12" id="KW-0503">Monooxygenase</keyword>
<evidence type="ECO:0000259" key="14">
    <source>
        <dbReference type="Pfam" id="PF01494"/>
    </source>
</evidence>
<keyword evidence="7" id="KW-0809">Transit peptide</keyword>
<evidence type="ECO:0000256" key="1">
    <source>
        <dbReference type="ARBA" id="ARBA00001974"/>
    </source>
</evidence>
<dbReference type="InterPro" id="IPR002938">
    <property type="entry name" value="FAD-bd"/>
</dbReference>
<dbReference type="GO" id="GO:0031314">
    <property type="term" value="C:extrinsic component of mitochondrial inner membrane"/>
    <property type="evidence" value="ECO:0007669"/>
    <property type="project" value="UniProtKB-UniRule"/>
</dbReference>
<dbReference type="EC" id="1.14.15.46" evidence="12"/>
<dbReference type="InterPro" id="IPR018168">
    <property type="entry name" value="Ubi_Hdrlase_CS"/>
</dbReference>
<comment type="pathway">
    <text evidence="12">Cofactor biosynthesis; ubiquinone biosynthesis.</text>
</comment>
<dbReference type="FunCoup" id="A0A8V0XVQ8">
    <property type="interactions" value="1527"/>
</dbReference>
<dbReference type="GO" id="GO:0120538">
    <property type="term" value="F:2-methoxy-6-polyprenolphenol 4-hydroxylase activity"/>
    <property type="evidence" value="ECO:0007669"/>
    <property type="project" value="UniProtKB-EC"/>
</dbReference>
<dbReference type="NCBIfam" id="TIGR01989">
    <property type="entry name" value="COQ6"/>
    <property type="match status" value="1"/>
</dbReference>
<evidence type="ECO:0000256" key="10">
    <source>
        <dbReference type="ARBA" id="ARBA00023128"/>
    </source>
</evidence>
<dbReference type="GO" id="GO:0016712">
    <property type="term" value="F:oxidoreductase activity, acting on paired donors, with incorporation or reduction of molecular oxygen, reduced flavin or flavoprotein as one donor, and incorporation of one atom of oxygen"/>
    <property type="evidence" value="ECO:0007669"/>
    <property type="project" value="UniProtKB-UniRule"/>
</dbReference>
<dbReference type="AlphaFoldDB" id="A0A8V0XVQ8"/>
<reference evidence="16" key="2">
    <citation type="submission" date="2025-08" db="UniProtKB">
        <authorList>
            <consortium name="Ensembl"/>
        </authorList>
    </citation>
    <scope>IDENTIFICATION</scope>
    <source>
        <strain evidence="16">broiler</strain>
    </source>
</reference>
<evidence type="ECO:0000256" key="3">
    <source>
        <dbReference type="ARBA" id="ARBA00022630"/>
    </source>
</evidence>
<evidence type="ECO:0000256" key="5">
    <source>
        <dbReference type="ARBA" id="ARBA00022792"/>
    </source>
</evidence>
<dbReference type="PRINTS" id="PR00420">
    <property type="entry name" value="RNGMNOXGNASE"/>
</dbReference>
<dbReference type="Ensembl" id="ENSGALT00010015624.1">
    <property type="protein sequence ID" value="ENSGALP00010009087.1"/>
    <property type="gene ID" value="ENSGALG00010006557.1"/>
</dbReference>
<comment type="subcellular location">
    <subcellularLocation>
        <location evidence="12">Mitochondrion inner membrane</location>
        <topology evidence="12">Peripheral membrane protein</topology>
        <orientation evidence="12">Matrix side</orientation>
    </subcellularLocation>
    <subcellularLocation>
        <location evidence="12">Golgi apparatus</location>
    </subcellularLocation>
    <subcellularLocation>
        <location evidence="12">Cell projection</location>
    </subcellularLocation>
    <text evidence="12">Localizes to cell processes and Golgi apparatus in podocytes.</text>
</comment>
<comment type="catalytic activity">
    <reaction evidence="12">
        <text>a 4-hydroxy-3-(all-trans-polyprenyl)benzoate + 2 reduced [2Fe-2S]-[ferredoxin] + O2 + 2 H(+) = a 3,4-dihydroxy-5-(all-trans-polyprenyl)benzoate + 2 oxidized [2Fe-2S]-[ferredoxin] + H2O</text>
        <dbReference type="Rhea" id="RHEA:81195"/>
        <dbReference type="Rhea" id="RHEA-COMP:9514"/>
        <dbReference type="Rhea" id="RHEA-COMP:10000"/>
        <dbReference type="Rhea" id="RHEA-COMP:10001"/>
        <dbReference type="Rhea" id="RHEA-COMP:10930"/>
        <dbReference type="ChEBI" id="CHEBI:15377"/>
        <dbReference type="ChEBI" id="CHEBI:15378"/>
        <dbReference type="ChEBI" id="CHEBI:15379"/>
        <dbReference type="ChEBI" id="CHEBI:33737"/>
        <dbReference type="ChEBI" id="CHEBI:33738"/>
        <dbReference type="ChEBI" id="CHEBI:64694"/>
        <dbReference type="ChEBI" id="CHEBI:78396"/>
        <dbReference type="EC" id="1.14.15.45"/>
    </reaction>
</comment>
<dbReference type="GeneTree" id="ENSGT00390000015152"/>
<protein>
    <recommendedName>
        <fullName evidence="12">Ubiquinone biosynthesis monooxygenase COQ6, mitochondrial</fullName>
        <ecNumber evidence="12">1.14.15.45</ecNumber>
    </recommendedName>
    <alternativeName>
        <fullName evidence="12">2-methoxy-6-polyprenolphenol 4-hydroxylase</fullName>
    </alternativeName>
    <alternativeName>
        <fullName evidence="12">Coenzyme Q10 monooxygenase 6</fullName>
        <ecNumber evidence="12">1.14.15.46</ecNumber>
    </alternativeName>
</protein>
<keyword evidence="6 12" id="KW-0274">FAD</keyword>
<dbReference type="Pfam" id="PF01494">
    <property type="entry name" value="FAD_binding_3"/>
    <property type="match status" value="1"/>
</dbReference>
<dbReference type="FunFam" id="3.50.50.60:FF:000066">
    <property type="entry name" value="Ubiquinone biosynthesis monooxygenase COQ6, mitochondrial"/>
    <property type="match status" value="1"/>
</dbReference>
<keyword evidence="17" id="KW-1185">Reference proteome</keyword>
<dbReference type="PANTHER" id="PTHR43876">
    <property type="entry name" value="UBIQUINONE BIOSYNTHESIS MONOOXYGENASE COQ6, MITOCHONDRIAL"/>
    <property type="match status" value="1"/>
</dbReference>
<evidence type="ECO:0000256" key="8">
    <source>
        <dbReference type="ARBA" id="ARBA00023002"/>
    </source>
</evidence>
<evidence type="ECO:0000259" key="15">
    <source>
        <dbReference type="Pfam" id="PF14988"/>
    </source>
</evidence>
<keyword evidence="11 12" id="KW-0472">Membrane</keyword>
<dbReference type="InterPro" id="IPR051205">
    <property type="entry name" value="UbiH/COQ6_monooxygenase"/>
</dbReference>
<dbReference type="PANTHER" id="PTHR43876:SF7">
    <property type="entry name" value="UBIQUINONE BIOSYNTHESIS MONOOXYGENASE COQ6, MITOCHONDRIAL"/>
    <property type="match status" value="1"/>
</dbReference>
<accession>A0A8V0XVQ8</accession>
<evidence type="ECO:0000313" key="17">
    <source>
        <dbReference type="Proteomes" id="UP000000539"/>
    </source>
</evidence>
<dbReference type="OrthoDB" id="683240at2759"/>
<dbReference type="InterPro" id="IPR036188">
    <property type="entry name" value="FAD/NAD-bd_sf"/>
</dbReference>
<evidence type="ECO:0000256" key="12">
    <source>
        <dbReference type="HAMAP-Rule" id="MF_03193"/>
    </source>
</evidence>
<keyword evidence="18" id="KW-1267">Proteomics identification</keyword>
<evidence type="ECO:0000256" key="7">
    <source>
        <dbReference type="ARBA" id="ARBA00022946"/>
    </source>
</evidence>
<organism evidence="16 17">
    <name type="scientific">Gallus gallus</name>
    <name type="common">Chicken</name>
    <dbReference type="NCBI Taxonomy" id="9031"/>
    <lineage>
        <taxon>Eukaryota</taxon>
        <taxon>Metazoa</taxon>
        <taxon>Chordata</taxon>
        <taxon>Craniata</taxon>
        <taxon>Vertebrata</taxon>
        <taxon>Euteleostomi</taxon>
        <taxon>Archelosauria</taxon>
        <taxon>Archosauria</taxon>
        <taxon>Dinosauria</taxon>
        <taxon>Saurischia</taxon>
        <taxon>Theropoda</taxon>
        <taxon>Coelurosauria</taxon>
        <taxon>Aves</taxon>
        <taxon>Neognathae</taxon>
        <taxon>Galloanserae</taxon>
        <taxon>Galliformes</taxon>
        <taxon>Phasianidae</taxon>
        <taxon>Phasianinae</taxon>
        <taxon>Gallus</taxon>
    </lineage>
</organism>
<keyword evidence="3 12" id="KW-0285">Flavoprotein</keyword>
<dbReference type="InterPro" id="IPR000689">
    <property type="entry name" value="UbQ_mOase_COQ6"/>
</dbReference>
<feature type="coiled-coil region" evidence="13">
    <location>
        <begin position="690"/>
        <end position="720"/>
    </location>
</feature>
<keyword evidence="12" id="KW-0966">Cell projection</keyword>
<evidence type="ECO:0007829" key="18">
    <source>
        <dbReference type="PeptideAtlas" id="A0A8V0XVQ8"/>
    </source>
</evidence>
<dbReference type="GO" id="GO:0005794">
    <property type="term" value="C:Golgi apparatus"/>
    <property type="evidence" value="ECO:0007669"/>
    <property type="project" value="UniProtKB-SubCell"/>
</dbReference>
<dbReference type="InterPro" id="IPR010971">
    <property type="entry name" value="UbiH/COQ6"/>
</dbReference>
<evidence type="ECO:0000256" key="13">
    <source>
        <dbReference type="SAM" id="Coils"/>
    </source>
</evidence>
<sequence length="799" mass="90721">MAAACGRGLLAPLGGRLRACPRASLRSLTSAAPLYDVVVSGGGMVGSAMAAALGHDIHFHDKKIALLEAGPRKEYHLPESYSNRVSSISPGSATLLSSFGAWDHVCNLRCKPFRRMQVWDACSEAIITFEKDDLDDMGYIVENDVVMSAVTKQLDAVADRVEVFYGSRAVGYTWPLPSHSCDTSPWVQVELADGRRLQTKLLIGADGHNSVVRKEAEIQNIEHQYDQSAVVATLHLSEATDNNVAWQRFLPTGPIALLPLSDTASSLVWSTSHEHASELLTMDKESFVDSINSAFWSNVNHSDFIDAAGAMFRSALSLLKPSGTAVRQLPPSVANVDPESRAVFPLGMGHATEYVRHRVALIGDAAHRVHPLAGQGVNLGFGDIACLTHHLSAAAFNGQDLGSLKHLLRFETERQRHNVSLIAAIDLLKRLYSTSLSPLVLLRTWGLQATNALPPVKTEKLKKELIDLKQRTQEEHRKLEDYYTQQIKELEEKFQKKVGEISQIQLELNLIKEFRREKAAVEKELEDLKKSIKISNRKHQEEVVQLERRFLEEKKRLEEDAEKKLMMTREAAQHEAVLQLNSIERHVFKENIRLHGASSYHLKEATELQKMKQKLEEDKILLLQEKEITESLIRKKILQINKQKAQIGDLQHKVEKLEMALCHKTKEFETKTQKTYHQALIENQASMVELKKLQHLLEMKDQEMNRVKKLARNILNERTEVERFFLDALEHVKREIIASRKRYKEKAQAVYYRKMMEACAGMEEFPKIKTFNSNVNSTNSVYRDLEEAEKCYWYFNIKN</sequence>
<dbReference type="GO" id="GO:0106364">
    <property type="term" value="F:4-hydroxy-3-all-trans-polyprenylbenzoate oxygenase activity"/>
    <property type="evidence" value="ECO:0007669"/>
    <property type="project" value="UniProtKB-EC"/>
</dbReference>
<evidence type="ECO:0000256" key="11">
    <source>
        <dbReference type="ARBA" id="ARBA00023136"/>
    </source>
</evidence>
<comment type="cofactor">
    <cofactor evidence="1 12">
        <name>FAD</name>
        <dbReference type="ChEBI" id="CHEBI:57692"/>
    </cofactor>
</comment>
<name>A0A8V0XVQ8_CHICK</name>
<dbReference type="GO" id="GO:0006744">
    <property type="term" value="P:ubiquinone biosynthetic process"/>
    <property type="evidence" value="ECO:0000318"/>
    <property type="project" value="GO_Central"/>
</dbReference>
<keyword evidence="4 12" id="KW-0831">Ubiquinone biosynthesis</keyword>
<proteinExistence type="evidence at protein level"/>
<feature type="coiled-coil region" evidence="13">
    <location>
        <begin position="605"/>
        <end position="660"/>
    </location>
</feature>
<dbReference type="FunFam" id="3.50.50.60:FF:000086">
    <property type="entry name" value="Ubiquinone biosynthesis monooxygenase COQ6, mitochondrial"/>
    <property type="match status" value="1"/>
</dbReference>
<dbReference type="GO" id="GO:0071949">
    <property type="term" value="F:FAD binding"/>
    <property type="evidence" value="ECO:0007669"/>
    <property type="project" value="InterPro"/>
</dbReference>
<reference evidence="16" key="1">
    <citation type="submission" date="2020-11" db="EMBL/GenBank/DDBJ databases">
        <title>Gallus gallus (Chicken) genome, bGalGal1, GRCg7b, maternal haplotype autosomes + Z &amp; W.</title>
        <authorList>
            <person name="Warren W."/>
            <person name="Formenti G."/>
            <person name="Fedrigo O."/>
            <person name="Haase B."/>
            <person name="Mountcastle J."/>
            <person name="Balacco J."/>
            <person name="Tracey A."/>
            <person name="Schneider V."/>
            <person name="Okimoto R."/>
            <person name="Cheng H."/>
            <person name="Hawken R."/>
            <person name="Howe K."/>
            <person name="Jarvis E.D."/>
        </authorList>
    </citation>
    <scope>NUCLEOTIDE SEQUENCE [LARGE SCALE GENOMIC DNA]</scope>
    <source>
        <strain evidence="16">Broiler</strain>
    </source>
</reference>
<evidence type="ECO:0000256" key="4">
    <source>
        <dbReference type="ARBA" id="ARBA00022688"/>
    </source>
</evidence>
<comment type="function">
    <text evidence="12">FAD-dependent monooxygenase required for two non-consecutive steps during ubiquinone biosynthesis. Required for the C5-ring hydroxylation during ubiquinone biosynthesis by catalyzing the hydroxylation of 4-hydroxy-3-(all-trans-polyprenyl)benzoic acid to 3,4-dihydroxy-5-(all-trans-polyprenyl)benzoic acid. Also acts downstream of coq4, for the C1-hydroxylation during ubiquinone biosynthesis by catalyzing the hydroxylation of 2-methoxy-6-(all-trans-polyprenyl)phenol to 2-methoxy-6-(all-trans-polyprenyl)benzene-1,4-diol. The electrons required for the hydroxylation reaction are funneled indirectly to coq6 from NADPH via a ferredoxin/ferredoxin reductase system.</text>
</comment>
<comment type="catalytic activity">
    <reaction evidence="12">
        <text>a 2-methoxy-6-(all-trans-polyprenyl)phenol + 2 reduced [2Fe-2S]-[ferredoxin] + O2 + 2 H(+) = a 2-methoxy-6-(all-trans-polyprenyl)benzene-1,4-diol + 2 oxidized [2Fe-2S]-[ferredoxin] + H2O</text>
        <dbReference type="Rhea" id="RHEA:81183"/>
        <dbReference type="Rhea" id="RHEA-COMP:9551"/>
        <dbReference type="Rhea" id="RHEA-COMP:10000"/>
        <dbReference type="Rhea" id="RHEA-COMP:10001"/>
        <dbReference type="Rhea" id="RHEA-COMP:10858"/>
        <dbReference type="ChEBI" id="CHEBI:15377"/>
        <dbReference type="ChEBI" id="CHEBI:15378"/>
        <dbReference type="ChEBI" id="CHEBI:15379"/>
        <dbReference type="ChEBI" id="CHEBI:33737"/>
        <dbReference type="ChEBI" id="CHEBI:33738"/>
        <dbReference type="ChEBI" id="CHEBI:62731"/>
        <dbReference type="ChEBI" id="CHEBI:84166"/>
        <dbReference type="EC" id="1.14.15.46"/>
    </reaction>
</comment>
<dbReference type="PROSITE" id="PS01304">
    <property type="entry name" value="UBIH"/>
    <property type="match status" value="1"/>
</dbReference>
<evidence type="ECO:0000256" key="2">
    <source>
        <dbReference type="ARBA" id="ARBA00005349"/>
    </source>
</evidence>
<feature type="domain" description="FAD-binding" evidence="14">
    <location>
        <begin position="334"/>
        <end position="417"/>
    </location>
</feature>
<dbReference type="GO" id="GO:0005739">
    <property type="term" value="C:mitochondrion"/>
    <property type="evidence" value="ECO:0000318"/>
    <property type="project" value="GO_Central"/>
</dbReference>
<dbReference type="Proteomes" id="UP000000539">
    <property type="component" value="Chromosome 5"/>
</dbReference>
<keyword evidence="12" id="KW-0333">Golgi apparatus</keyword>
<dbReference type="EC" id="1.14.15.45" evidence="12"/>
<comment type="subunit">
    <text evidence="12">Component of a multi-subunit COQ enzyme complex, composed of at least COQ3, COQ4, COQ5, COQ6, COQ7 and COQ9. Interacts with COQ8B and COQ7.</text>
</comment>
<evidence type="ECO:0000313" key="16">
    <source>
        <dbReference type="Ensembl" id="ENSGALP00010009087.1"/>
    </source>
</evidence>
<comment type="similarity">
    <text evidence="2 12">Belongs to the UbiH/COQ6 family.</text>
</comment>
<keyword evidence="13" id="KW-0175">Coiled coil</keyword>
<dbReference type="InterPro" id="IPR032777">
    <property type="entry name" value="DUF4515"/>
</dbReference>
<evidence type="ECO:0000256" key="9">
    <source>
        <dbReference type="ARBA" id="ARBA00023033"/>
    </source>
</evidence>
<dbReference type="Gene3D" id="3.50.50.60">
    <property type="entry name" value="FAD/NAD(P)-binding domain"/>
    <property type="match status" value="2"/>
</dbReference>
<dbReference type="Pfam" id="PF14988">
    <property type="entry name" value="DUF4515"/>
    <property type="match status" value="1"/>
</dbReference>
<feature type="coiled-coil region" evidence="13">
    <location>
        <begin position="458"/>
        <end position="571"/>
    </location>
</feature>
<dbReference type="GO" id="GO:0042995">
    <property type="term" value="C:cell projection"/>
    <property type="evidence" value="ECO:0007669"/>
    <property type="project" value="UniProtKB-SubCell"/>
</dbReference>
<dbReference type="GO" id="GO:0016491">
    <property type="term" value="F:oxidoreductase activity"/>
    <property type="evidence" value="ECO:0000318"/>
    <property type="project" value="GO_Central"/>
</dbReference>
<gene>
    <name evidence="12 16" type="primary">COQ6</name>
</gene>
<dbReference type="SUPFAM" id="SSF51905">
    <property type="entry name" value="FAD/NAD(P)-binding domain"/>
    <property type="match status" value="1"/>
</dbReference>
<evidence type="ECO:0000256" key="6">
    <source>
        <dbReference type="ARBA" id="ARBA00022827"/>
    </source>
</evidence>
<dbReference type="HAMAP" id="MF_03193">
    <property type="entry name" value="COQ6_monooxygenase"/>
    <property type="match status" value="1"/>
</dbReference>
<reference evidence="16" key="3">
    <citation type="submission" date="2025-09" db="UniProtKB">
        <authorList>
            <consortium name="Ensembl"/>
        </authorList>
    </citation>
    <scope>IDENTIFICATION</scope>
    <source>
        <strain evidence="16">broiler</strain>
    </source>
</reference>